<dbReference type="Proteomes" id="UP000091857">
    <property type="component" value="Chromosome 3"/>
</dbReference>
<protein>
    <submittedName>
        <fullName evidence="1">Uncharacterized protein</fullName>
    </submittedName>
</protein>
<keyword evidence="2" id="KW-1185">Reference proteome</keyword>
<comment type="caution">
    <text evidence="1">The sequence shown here is derived from an EMBL/GenBank/DDBJ whole genome shotgun (WGS) entry which is preliminary data.</text>
</comment>
<organism evidence="1 2">
    <name type="scientific">Manihot esculenta</name>
    <name type="common">Cassava</name>
    <name type="synonym">Jatropha manihot</name>
    <dbReference type="NCBI Taxonomy" id="3983"/>
    <lineage>
        <taxon>Eukaryota</taxon>
        <taxon>Viridiplantae</taxon>
        <taxon>Streptophyta</taxon>
        <taxon>Embryophyta</taxon>
        <taxon>Tracheophyta</taxon>
        <taxon>Spermatophyta</taxon>
        <taxon>Magnoliopsida</taxon>
        <taxon>eudicotyledons</taxon>
        <taxon>Gunneridae</taxon>
        <taxon>Pentapetalae</taxon>
        <taxon>rosids</taxon>
        <taxon>fabids</taxon>
        <taxon>Malpighiales</taxon>
        <taxon>Euphorbiaceae</taxon>
        <taxon>Crotonoideae</taxon>
        <taxon>Manihoteae</taxon>
        <taxon>Manihot</taxon>
    </lineage>
</organism>
<accession>A0ACB7HZI2</accession>
<dbReference type="EMBL" id="CM004389">
    <property type="protein sequence ID" value="KAG8657369.1"/>
    <property type="molecule type" value="Genomic_DNA"/>
</dbReference>
<gene>
    <name evidence="1" type="ORF">MANES_03G064751v8</name>
</gene>
<evidence type="ECO:0000313" key="2">
    <source>
        <dbReference type="Proteomes" id="UP000091857"/>
    </source>
</evidence>
<sequence>MKNVLNHTSYLRTHAWKLLSGISCACSLHKMVTKSLIITVKSAICTKGHFTLNPCQGSLFGVVGGGGVTCLVILKELWMQMMHLHMLVALVWGVSPRMSYLKSCHWQILGYNVLSCKPSVATSLDDIANKKSSASLGKDHDRLIINEWYNMTVYTSKCKEGLELYTEACIKLSKLSNCTKVQGGPSTCSSTDFKLN</sequence>
<reference evidence="2" key="1">
    <citation type="journal article" date="2016" name="Nat. Biotechnol.">
        <title>Sequencing wild and cultivated cassava and related species reveals extensive interspecific hybridization and genetic diversity.</title>
        <authorList>
            <person name="Bredeson J.V."/>
            <person name="Lyons J.B."/>
            <person name="Prochnik S.E."/>
            <person name="Wu G.A."/>
            <person name="Ha C.M."/>
            <person name="Edsinger-Gonzales E."/>
            <person name="Grimwood J."/>
            <person name="Schmutz J."/>
            <person name="Rabbi I.Y."/>
            <person name="Egesi C."/>
            <person name="Nauluvula P."/>
            <person name="Lebot V."/>
            <person name="Ndunguru J."/>
            <person name="Mkamilo G."/>
            <person name="Bart R.S."/>
            <person name="Setter T.L."/>
            <person name="Gleadow R.M."/>
            <person name="Kulakow P."/>
            <person name="Ferguson M.E."/>
            <person name="Rounsley S."/>
            <person name="Rokhsar D.S."/>
        </authorList>
    </citation>
    <scope>NUCLEOTIDE SEQUENCE [LARGE SCALE GENOMIC DNA]</scope>
    <source>
        <strain evidence="2">cv. AM560-2</strain>
    </source>
</reference>
<evidence type="ECO:0000313" key="1">
    <source>
        <dbReference type="EMBL" id="KAG8657369.1"/>
    </source>
</evidence>
<proteinExistence type="predicted"/>
<name>A0ACB7HZI2_MANES</name>